<feature type="region of interest" description="Disordered" evidence="1">
    <location>
        <begin position="1"/>
        <end position="41"/>
    </location>
</feature>
<sequence>MLRTLSETIRKRADGADDAPTDRAEQPTSEELALTDETGDADREAYHRLRRLLNGDDPETPAGDR</sequence>
<protein>
    <submittedName>
        <fullName evidence="2">Uncharacterized protein</fullName>
    </submittedName>
</protein>
<evidence type="ECO:0000256" key="1">
    <source>
        <dbReference type="SAM" id="MobiDB-lite"/>
    </source>
</evidence>
<gene>
    <name evidence="2" type="ORF">MN047</name>
</gene>
<geneLocation type="plasmid" evidence="2">
    <name>pOP-I</name>
</geneLocation>
<feature type="compositionally biased region" description="Basic and acidic residues" evidence="1">
    <location>
        <begin position="8"/>
        <end position="25"/>
    </location>
</feature>
<dbReference type="AlphaFoldDB" id="A0A217EW18"/>
<proteinExistence type="predicted"/>
<name>A0A217EW18_ENTCL</name>
<keyword evidence="2" id="KW-0614">Plasmid</keyword>
<dbReference type="EMBL" id="KY126370">
    <property type="protein sequence ID" value="ARB02541.1"/>
    <property type="molecule type" value="Genomic_DNA"/>
</dbReference>
<evidence type="ECO:0000313" key="2">
    <source>
        <dbReference type="EMBL" id="ARB02541.1"/>
    </source>
</evidence>
<organism evidence="2">
    <name type="scientific">Enterobacter cloacae subsp. cloacae</name>
    <dbReference type="NCBI Taxonomy" id="336306"/>
    <lineage>
        <taxon>Bacteria</taxon>
        <taxon>Pseudomonadati</taxon>
        <taxon>Pseudomonadota</taxon>
        <taxon>Gammaproteobacteria</taxon>
        <taxon>Enterobacterales</taxon>
        <taxon>Enterobacteriaceae</taxon>
        <taxon>Enterobacter</taxon>
        <taxon>Enterobacter cloacae complex</taxon>
    </lineage>
</organism>
<accession>A0A217EW18</accession>
<reference evidence="2" key="1">
    <citation type="submission" date="2016-11" db="EMBL/GenBank/DDBJ databases">
        <title>Evolution of class 1 integrons: mobilization and dispersal via food-borne bacteria.</title>
        <authorList>
            <person name="Ghaly T.M."/>
            <person name="Chow L."/>
            <person name="Asher A.J."/>
            <person name="Waldron L.S."/>
            <person name="Gillings M.R."/>
        </authorList>
    </citation>
    <scope>NUCLEOTIDE SEQUENCE</scope>
    <source>
        <strain evidence="2">MN201516</strain>
        <plasmid evidence="2">pOP-I</plasmid>
    </source>
</reference>